<evidence type="ECO:0000313" key="1">
    <source>
        <dbReference type="EMBL" id="EEV17807.1"/>
    </source>
</evidence>
<sequence length="52" mass="5840">MIKNLKVLSIATIPTLNLSTSDIALDGKDVSLQEMHIINGVIKREIKFYLQI</sequence>
<keyword evidence="2" id="KW-1185">Reference proteome</keyword>
<reference evidence="1 2" key="1">
    <citation type="submission" date="2009-07" db="EMBL/GenBank/DDBJ databases">
        <authorList>
            <person name="Madupu R."/>
            <person name="Sebastian Y."/>
            <person name="Durkin A.S."/>
            <person name="Torralba M."/>
            <person name="Methe B."/>
            <person name="Sutton G.G."/>
            <person name="Strausberg R.L."/>
            <person name="Nelson K.E."/>
        </authorList>
    </citation>
    <scope>NUCLEOTIDE SEQUENCE [LARGE SCALE GENOMIC DNA]</scope>
    <source>
        <strain evidence="1 2">RM3268</strain>
    </source>
</reference>
<evidence type="ECO:0000313" key="2">
    <source>
        <dbReference type="Proteomes" id="UP000005709"/>
    </source>
</evidence>
<protein>
    <submittedName>
        <fullName evidence="1">Uncharacterized protein</fullName>
    </submittedName>
</protein>
<dbReference type="AlphaFoldDB" id="C8PGY6"/>
<dbReference type="EMBL" id="ACYG01000022">
    <property type="protein sequence ID" value="EEV17807.1"/>
    <property type="molecule type" value="Genomic_DNA"/>
</dbReference>
<dbReference type="RefSeq" id="WP_005870819.1">
    <property type="nucleotide sequence ID" value="NZ_ACYG01000022.1"/>
</dbReference>
<accession>C8PGY6</accession>
<dbReference type="Proteomes" id="UP000005709">
    <property type="component" value="Unassembled WGS sequence"/>
</dbReference>
<proteinExistence type="predicted"/>
<organism evidence="1 2">
    <name type="scientific">Campylobacter gracilis RM3268</name>
    <dbReference type="NCBI Taxonomy" id="553220"/>
    <lineage>
        <taxon>Bacteria</taxon>
        <taxon>Pseudomonadati</taxon>
        <taxon>Campylobacterota</taxon>
        <taxon>Epsilonproteobacteria</taxon>
        <taxon>Campylobacterales</taxon>
        <taxon>Campylobacteraceae</taxon>
        <taxon>Campylobacter</taxon>
    </lineage>
</organism>
<gene>
    <name evidence="1" type="ORF">CAMGR0001_2174</name>
</gene>
<comment type="caution">
    <text evidence="1">The sequence shown here is derived from an EMBL/GenBank/DDBJ whole genome shotgun (WGS) entry which is preliminary data.</text>
</comment>
<name>C8PGY6_9BACT</name>